<accession>A0A9N9EA08</accession>
<organism evidence="1 2">
    <name type="scientific">Paraglomus occultum</name>
    <dbReference type="NCBI Taxonomy" id="144539"/>
    <lineage>
        <taxon>Eukaryota</taxon>
        <taxon>Fungi</taxon>
        <taxon>Fungi incertae sedis</taxon>
        <taxon>Mucoromycota</taxon>
        <taxon>Glomeromycotina</taxon>
        <taxon>Glomeromycetes</taxon>
        <taxon>Paraglomerales</taxon>
        <taxon>Paraglomeraceae</taxon>
        <taxon>Paraglomus</taxon>
    </lineage>
</organism>
<keyword evidence="2" id="KW-1185">Reference proteome</keyword>
<proteinExistence type="predicted"/>
<gene>
    <name evidence="1" type="ORF">POCULU_LOCUS10820</name>
</gene>
<sequence length="43" mass="4597">RAVEDCGHSSPSRPMFPIQMSDHIPLKGVNGLSTSVGIYNIGK</sequence>
<comment type="caution">
    <text evidence="1">The sequence shown here is derived from an EMBL/GenBank/DDBJ whole genome shotgun (WGS) entry which is preliminary data.</text>
</comment>
<evidence type="ECO:0000313" key="2">
    <source>
        <dbReference type="Proteomes" id="UP000789572"/>
    </source>
</evidence>
<protein>
    <submittedName>
        <fullName evidence="1">6117_t:CDS:1</fullName>
    </submittedName>
</protein>
<evidence type="ECO:0000313" key="1">
    <source>
        <dbReference type="EMBL" id="CAG8668270.1"/>
    </source>
</evidence>
<feature type="non-terminal residue" evidence="1">
    <location>
        <position position="1"/>
    </location>
</feature>
<dbReference type="EMBL" id="CAJVPJ010006373">
    <property type="protein sequence ID" value="CAG8668270.1"/>
    <property type="molecule type" value="Genomic_DNA"/>
</dbReference>
<dbReference type="Proteomes" id="UP000789572">
    <property type="component" value="Unassembled WGS sequence"/>
</dbReference>
<reference evidence="1" key="1">
    <citation type="submission" date="2021-06" db="EMBL/GenBank/DDBJ databases">
        <authorList>
            <person name="Kallberg Y."/>
            <person name="Tangrot J."/>
            <person name="Rosling A."/>
        </authorList>
    </citation>
    <scope>NUCLEOTIDE SEQUENCE</scope>
    <source>
        <strain evidence="1">IA702</strain>
    </source>
</reference>
<dbReference type="AlphaFoldDB" id="A0A9N9EA08"/>
<feature type="non-terminal residue" evidence="1">
    <location>
        <position position="43"/>
    </location>
</feature>
<name>A0A9N9EA08_9GLOM</name>